<protein>
    <recommendedName>
        <fullName evidence="5">Type IV pilus biogenesis protein PilP</fullName>
    </recommendedName>
</protein>
<dbReference type="EMBL" id="CYSE01000002">
    <property type="protein sequence ID" value="CUH76490.1"/>
    <property type="molecule type" value="Genomic_DNA"/>
</dbReference>
<gene>
    <name evidence="3" type="ORF">TRN7648_00963</name>
</gene>
<feature type="compositionally biased region" description="Basic and acidic residues" evidence="1">
    <location>
        <begin position="545"/>
        <end position="557"/>
    </location>
</feature>
<feature type="region of interest" description="Disordered" evidence="1">
    <location>
        <begin position="922"/>
        <end position="949"/>
    </location>
</feature>
<evidence type="ECO:0000256" key="2">
    <source>
        <dbReference type="SAM" id="Phobius"/>
    </source>
</evidence>
<feature type="transmembrane region" description="Helical" evidence="2">
    <location>
        <begin position="663"/>
        <end position="685"/>
    </location>
</feature>
<evidence type="ECO:0000313" key="3">
    <source>
        <dbReference type="EMBL" id="CUH76490.1"/>
    </source>
</evidence>
<keyword evidence="2" id="KW-0812">Transmembrane</keyword>
<evidence type="ECO:0000313" key="4">
    <source>
        <dbReference type="Proteomes" id="UP000054935"/>
    </source>
</evidence>
<sequence>MVPNFALSLSFEGIALLRRMGDKWARIQEIPLDGGDLDAAVIALRDRAESLDPKGSEVVVLIPAEQIRFLDLPDLGGDDIAREVAIRAALDGATPYAVKDLTFDYSLAGGRMLVAAVANETLQEALEFSKSHGFTPVSYAAQAPEGAFAGAVHFGKAKGWRRAAKRLPQAIDIVAADEAALMPVAAEVAPEPVAEPAPEPMPEPAVDTPPAPAADAAPEAEPIAEAAPETPAPDTPEPTDEDAPQLALDLPAQTPEADPAETEEEERQRRRAKRAERKARKQAEEEATAEAALPAADADPVEDAPVVPLAEDEPASLAQTPEPETGAPQQAEVETAAAEDDAKADAAAQTDAPAPDEPQDPADETAEDAPEPEPEETPKPPEPGLVASIPEPPATAPAFPSVAPEPTGTPRVSAPSVKADDAKGTPISITAEDTVSAEGEAPAFASVRATRGTDAIPPAPRPLTLGDGDGAAKPRFTPVLDGASPQAAPAVAKPDTGVPSSDQGDADAQADKGARASVPKAAAGALVGALARGGGVLRTRLNQAKADKAAKAKDKPKAKAKSQPPAERPTAPAVTPPAAPKDVAAKDTAKAPALAARTAEPTPAAPAVKGPSTLSKLAALRAAAPGTPALAAGGAAALDASEAERMTVFGARGQQKVGGKPRFLGLILTATLIMFLIAVAAWASVFLDDGLASLFGGEEPEAVASLPQDAIVVPDALPEAPVTVDNAVELAALETGPAPDTAPPALTVPVDPQTLTPEEAAATYAATGIWQRTPTAPMLPPTDGVDDVYVASIDPKVQELDAVALPDPLDMAQEPRMDDPGLPPPAGMVFDFDNRGLVRATPEGALTPDGLRIFTGLPPVIPPLRNPPLVLPSEDPAQEDAANPLRNLRPEARPDDLLEQLERATLGGISLQELAKIRPVMRPKTAQETAQEAEPDTPATAQAVAQSLKPVPRPRNIAAIVQRAEAQRPAEPVQTAAVAPRTVSPSGPTATTVARAATDNNAINLNKIALIGVYGTPSKRRALVRIPSSGKYQKVTVGDRLDGGRVKAIQEDALIYVKSGRLITLKMPRG</sequence>
<feature type="compositionally biased region" description="Low complexity" evidence="1">
    <location>
        <begin position="213"/>
        <end position="229"/>
    </location>
</feature>
<feature type="compositionally biased region" description="Low complexity" evidence="1">
    <location>
        <begin position="289"/>
        <end position="309"/>
    </location>
</feature>
<feature type="compositionally biased region" description="Basic residues" evidence="1">
    <location>
        <begin position="269"/>
        <end position="280"/>
    </location>
</feature>
<feature type="compositionally biased region" description="Acidic residues" evidence="1">
    <location>
        <begin position="357"/>
        <end position="375"/>
    </location>
</feature>
<evidence type="ECO:0008006" key="5">
    <source>
        <dbReference type="Google" id="ProtNLM"/>
    </source>
</evidence>
<feature type="compositionally biased region" description="Low complexity" evidence="1">
    <location>
        <begin position="590"/>
        <end position="607"/>
    </location>
</feature>
<feature type="compositionally biased region" description="Pro residues" evidence="1">
    <location>
        <begin position="193"/>
        <end position="212"/>
    </location>
</feature>
<feature type="region of interest" description="Disordered" evidence="1">
    <location>
        <begin position="190"/>
        <end position="520"/>
    </location>
</feature>
<organism evidence="3 4">
    <name type="scientific">Tropicibacter naphthalenivorans</name>
    <dbReference type="NCBI Taxonomy" id="441103"/>
    <lineage>
        <taxon>Bacteria</taxon>
        <taxon>Pseudomonadati</taxon>
        <taxon>Pseudomonadota</taxon>
        <taxon>Alphaproteobacteria</taxon>
        <taxon>Rhodobacterales</taxon>
        <taxon>Roseobacteraceae</taxon>
        <taxon>Tropicibacter</taxon>
    </lineage>
</organism>
<keyword evidence="4" id="KW-1185">Reference proteome</keyword>
<name>A0A0P1GPF4_9RHOB</name>
<accession>A0A0P1GPF4</accession>
<dbReference type="SUPFAM" id="SSF53067">
    <property type="entry name" value="Actin-like ATPase domain"/>
    <property type="match status" value="1"/>
</dbReference>
<dbReference type="OrthoDB" id="7870459at2"/>
<dbReference type="InterPro" id="IPR043129">
    <property type="entry name" value="ATPase_NBD"/>
</dbReference>
<keyword evidence="2" id="KW-1133">Transmembrane helix</keyword>
<dbReference type="AlphaFoldDB" id="A0A0P1GPF4"/>
<feature type="compositionally biased region" description="Low complexity" evidence="1">
    <location>
        <begin position="561"/>
        <end position="573"/>
    </location>
</feature>
<dbReference type="Proteomes" id="UP000054935">
    <property type="component" value="Unassembled WGS sequence"/>
</dbReference>
<feature type="compositionally biased region" description="Low complexity" evidence="1">
    <location>
        <begin position="327"/>
        <end position="336"/>
    </location>
</feature>
<feature type="region of interest" description="Disordered" evidence="1">
    <location>
        <begin position="541"/>
        <end position="610"/>
    </location>
</feature>
<dbReference type="RefSeq" id="WP_058246511.1">
    <property type="nucleotide sequence ID" value="NZ_CYSE01000002.1"/>
</dbReference>
<dbReference type="STRING" id="441103.TRN7648_00963"/>
<reference evidence="3 4" key="1">
    <citation type="submission" date="2015-09" db="EMBL/GenBank/DDBJ databases">
        <authorList>
            <consortium name="Swine Surveillance"/>
        </authorList>
    </citation>
    <scope>NUCLEOTIDE SEQUENCE [LARGE SCALE GENOMIC DNA]</scope>
    <source>
        <strain evidence="3 4">CECT 7648</strain>
    </source>
</reference>
<evidence type="ECO:0000256" key="1">
    <source>
        <dbReference type="SAM" id="MobiDB-lite"/>
    </source>
</evidence>
<keyword evidence="2" id="KW-0472">Membrane</keyword>
<proteinExistence type="predicted"/>
<feature type="region of interest" description="Disordered" evidence="1">
    <location>
        <begin position="868"/>
        <end position="892"/>
    </location>
</feature>